<dbReference type="EMBL" id="BSQG01000001">
    <property type="protein sequence ID" value="GLU46532.1"/>
    <property type="molecule type" value="Genomic_DNA"/>
</dbReference>
<dbReference type="RefSeq" id="WP_285757377.1">
    <property type="nucleotide sequence ID" value="NZ_BSQG01000001.1"/>
</dbReference>
<evidence type="ECO:0000313" key="1">
    <source>
        <dbReference type="EMBL" id="GLU46532.1"/>
    </source>
</evidence>
<keyword evidence="2" id="KW-1185">Reference proteome</keyword>
<protein>
    <submittedName>
        <fullName evidence="1">Uncharacterized protein</fullName>
    </submittedName>
</protein>
<dbReference type="AlphaFoldDB" id="A0A9W6UH99"/>
<sequence>MKRHLGGVGVNHGVVAGTVNGAVQNNPFAHGSTQVNQAAGDPAAILTAARTQAGHVRDALRRLAADGDRDACLALDDLAEVTARLTPPVTDHGALHAGLDRLVRRCAVLPTGVDALGPLREAVEAAVQG</sequence>
<accession>A0A9W6UH99</accession>
<name>A0A9W6UH99_9ACTN</name>
<proteinExistence type="predicted"/>
<comment type="caution">
    <text evidence="1">The sequence shown here is derived from an EMBL/GenBank/DDBJ whole genome shotgun (WGS) entry which is preliminary data.</text>
</comment>
<gene>
    <name evidence="1" type="ORF">Nans01_08830</name>
</gene>
<reference evidence="1" key="1">
    <citation type="submission" date="2023-02" db="EMBL/GenBank/DDBJ databases">
        <title>Nocardiopsis ansamitocini NBRC 112285.</title>
        <authorList>
            <person name="Ichikawa N."/>
            <person name="Sato H."/>
            <person name="Tonouchi N."/>
        </authorList>
    </citation>
    <scope>NUCLEOTIDE SEQUENCE</scope>
    <source>
        <strain evidence="1">NBRC 112285</strain>
    </source>
</reference>
<organism evidence="1 2">
    <name type="scientific">Nocardiopsis ansamitocini</name>
    <dbReference type="NCBI Taxonomy" id="1670832"/>
    <lineage>
        <taxon>Bacteria</taxon>
        <taxon>Bacillati</taxon>
        <taxon>Actinomycetota</taxon>
        <taxon>Actinomycetes</taxon>
        <taxon>Streptosporangiales</taxon>
        <taxon>Nocardiopsidaceae</taxon>
        <taxon>Nocardiopsis</taxon>
    </lineage>
</organism>
<evidence type="ECO:0000313" key="2">
    <source>
        <dbReference type="Proteomes" id="UP001165092"/>
    </source>
</evidence>
<dbReference type="Proteomes" id="UP001165092">
    <property type="component" value="Unassembled WGS sequence"/>
</dbReference>